<protein>
    <submittedName>
        <fullName evidence="3">Uncharacterized protein</fullName>
    </submittedName>
</protein>
<keyword evidence="2" id="KW-1133">Transmembrane helix</keyword>
<dbReference type="EMBL" id="CP045737">
    <property type="protein sequence ID" value="QGG42633.1"/>
    <property type="molecule type" value="Genomic_DNA"/>
</dbReference>
<evidence type="ECO:0000313" key="3">
    <source>
        <dbReference type="EMBL" id="QGG42633.1"/>
    </source>
</evidence>
<keyword evidence="2" id="KW-0472">Membrane</keyword>
<keyword evidence="4" id="KW-1185">Reference proteome</keyword>
<organism evidence="3 4">
    <name type="scientific">Aeromicrobium yanjiei</name>
    <dbReference type="NCBI Taxonomy" id="2662028"/>
    <lineage>
        <taxon>Bacteria</taxon>
        <taxon>Bacillati</taxon>
        <taxon>Actinomycetota</taxon>
        <taxon>Actinomycetes</taxon>
        <taxon>Propionibacteriales</taxon>
        <taxon>Nocardioidaceae</taxon>
        <taxon>Aeromicrobium</taxon>
    </lineage>
</organism>
<dbReference type="AlphaFoldDB" id="A0A5Q2MLR0"/>
<feature type="region of interest" description="Disordered" evidence="1">
    <location>
        <begin position="72"/>
        <end position="94"/>
    </location>
</feature>
<gene>
    <name evidence="3" type="ORF">GEV26_15300</name>
</gene>
<feature type="transmembrane region" description="Helical" evidence="2">
    <location>
        <begin position="44"/>
        <end position="62"/>
    </location>
</feature>
<name>A0A5Q2MLR0_9ACTN</name>
<keyword evidence="2" id="KW-0812">Transmembrane</keyword>
<evidence type="ECO:0000256" key="2">
    <source>
        <dbReference type="SAM" id="Phobius"/>
    </source>
</evidence>
<sequence length="94" mass="10407">MYDAEEARERREERVFTNSAWFGLGFVVLGALNAFGSLSVGANLFSYVLPTWLMIFGGLRVGRGIRRWRAGGEFNLPGSPGPVLRSPPPHQRGE</sequence>
<proteinExistence type="predicted"/>
<accession>A0A5Q2MLR0</accession>
<feature type="compositionally biased region" description="Pro residues" evidence="1">
    <location>
        <begin position="85"/>
        <end position="94"/>
    </location>
</feature>
<feature type="transmembrane region" description="Helical" evidence="2">
    <location>
        <begin position="20"/>
        <end position="38"/>
    </location>
</feature>
<evidence type="ECO:0000313" key="4">
    <source>
        <dbReference type="Proteomes" id="UP000392064"/>
    </source>
</evidence>
<reference evidence="3 4" key="1">
    <citation type="submission" date="2019-11" db="EMBL/GenBank/DDBJ databases">
        <authorList>
            <person name="Li J."/>
        </authorList>
    </citation>
    <scope>NUCLEOTIDE SEQUENCE [LARGE SCALE GENOMIC DNA]</scope>
    <source>
        <strain evidence="3 4">MF47</strain>
    </source>
</reference>
<dbReference type="KEGG" id="aef:GEV26_15300"/>
<dbReference type="Proteomes" id="UP000392064">
    <property type="component" value="Chromosome"/>
</dbReference>
<evidence type="ECO:0000256" key="1">
    <source>
        <dbReference type="SAM" id="MobiDB-lite"/>
    </source>
</evidence>